<evidence type="ECO:0000313" key="2">
    <source>
        <dbReference type="Proteomes" id="UP001434883"/>
    </source>
</evidence>
<gene>
    <name evidence="1" type="ORF">XENOCAPTIV_021878</name>
</gene>
<dbReference type="Proteomes" id="UP001434883">
    <property type="component" value="Unassembled WGS sequence"/>
</dbReference>
<organism evidence="1 2">
    <name type="scientific">Xenoophorus captivus</name>
    <dbReference type="NCBI Taxonomy" id="1517983"/>
    <lineage>
        <taxon>Eukaryota</taxon>
        <taxon>Metazoa</taxon>
        <taxon>Chordata</taxon>
        <taxon>Craniata</taxon>
        <taxon>Vertebrata</taxon>
        <taxon>Euteleostomi</taxon>
        <taxon>Actinopterygii</taxon>
        <taxon>Neopterygii</taxon>
        <taxon>Teleostei</taxon>
        <taxon>Neoteleostei</taxon>
        <taxon>Acanthomorphata</taxon>
        <taxon>Ovalentaria</taxon>
        <taxon>Atherinomorphae</taxon>
        <taxon>Cyprinodontiformes</taxon>
        <taxon>Goodeidae</taxon>
        <taxon>Xenoophorus</taxon>
    </lineage>
</organism>
<keyword evidence="2" id="KW-1185">Reference proteome</keyword>
<accession>A0ABV0S9H1</accession>
<name>A0ABV0S9H1_9TELE</name>
<proteinExistence type="predicted"/>
<evidence type="ECO:0000313" key="1">
    <source>
        <dbReference type="EMBL" id="MEQ2216761.1"/>
    </source>
</evidence>
<protein>
    <submittedName>
        <fullName evidence="1">Uncharacterized protein</fullName>
    </submittedName>
</protein>
<reference evidence="1 2" key="1">
    <citation type="submission" date="2021-06" db="EMBL/GenBank/DDBJ databases">
        <authorList>
            <person name="Palmer J.M."/>
        </authorList>
    </citation>
    <scope>NUCLEOTIDE SEQUENCE [LARGE SCALE GENOMIC DNA]</scope>
    <source>
        <strain evidence="1 2">XC_2019</strain>
        <tissue evidence="1">Muscle</tissue>
    </source>
</reference>
<dbReference type="EMBL" id="JAHRIN010072042">
    <property type="protein sequence ID" value="MEQ2216761.1"/>
    <property type="molecule type" value="Genomic_DNA"/>
</dbReference>
<sequence>MGGKKLSEKLKAFEHLHNMSQQKSKDRGLEWRLPQCPTSRSLIKNDLSQAMTDLADNRLTIDPITLNNNSVFAFLTLCSISNIKYHTTMTKDRQTNPEMFSSICTISRSSRVRISPDVMVTKSSHCLNTMALLKKINDFQLNTI</sequence>
<comment type="caution">
    <text evidence="1">The sequence shown here is derived from an EMBL/GenBank/DDBJ whole genome shotgun (WGS) entry which is preliminary data.</text>
</comment>